<evidence type="ECO:0000313" key="20">
    <source>
        <dbReference type="EMBL" id="RBP01766.1"/>
    </source>
</evidence>
<feature type="transmembrane region" description="Helical" evidence="19">
    <location>
        <begin position="6"/>
        <end position="33"/>
    </location>
</feature>
<name>A0A366EID9_9BACI</name>
<keyword evidence="9" id="KW-0444">Lipid biosynthesis</keyword>
<comment type="pathway">
    <text evidence="3 18">Phospholipid metabolism; CDP-diacylglycerol biosynthesis; CDP-diacylglycerol from sn-glycerol 3-phosphate: step 3/3.</text>
</comment>
<keyword evidence="14" id="KW-0443">Lipid metabolism</keyword>
<comment type="catalytic activity">
    <reaction evidence="1 18">
        <text>a 1,2-diacyl-sn-glycero-3-phosphate + CTP + H(+) = a CDP-1,2-diacyl-sn-glycerol + diphosphate</text>
        <dbReference type="Rhea" id="RHEA:16229"/>
        <dbReference type="ChEBI" id="CHEBI:15378"/>
        <dbReference type="ChEBI" id="CHEBI:33019"/>
        <dbReference type="ChEBI" id="CHEBI:37563"/>
        <dbReference type="ChEBI" id="CHEBI:58332"/>
        <dbReference type="ChEBI" id="CHEBI:58608"/>
        <dbReference type="EC" id="2.7.7.41"/>
    </reaction>
</comment>
<keyword evidence="13 19" id="KW-1133">Transmembrane helix</keyword>
<comment type="caution">
    <text evidence="20">The sequence shown here is derived from an EMBL/GenBank/DDBJ whole genome shotgun (WGS) entry which is preliminary data.</text>
</comment>
<keyword evidence="8" id="KW-1003">Cell membrane</keyword>
<comment type="pathway">
    <text evidence="4">Lipid metabolism.</text>
</comment>
<keyword evidence="16" id="KW-0594">Phospholipid biosynthesis</keyword>
<evidence type="ECO:0000256" key="3">
    <source>
        <dbReference type="ARBA" id="ARBA00005119"/>
    </source>
</evidence>
<evidence type="ECO:0000256" key="18">
    <source>
        <dbReference type="RuleBase" id="RU003938"/>
    </source>
</evidence>
<dbReference type="GO" id="GO:0016024">
    <property type="term" value="P:CDP-diacylglycerol biosynthetic process"/>
    <property type="evidence" value="ECO:0007669"/>
    <property type="project" value="UniProtKB-UniPathway"/>
</dbReference>
<dbReference type="InterPro" id="IPR000374">
    <property type="entry name" value="PC_trans"/>
</dbReference>
<evidence type="ECO:0000256" key="19">
    <source>
        <dbReference type="SAM" id="Phobius"/>
    </source>
</evidence>
<evidence type="ECO:0000256" key="2">
    <source>
        <dbReference type="ARBA" id="ARBA00004651"/>
    </source>
</evidence>
<organism evidence="20 21">
    <name type="scientific">Paraliobacillus ryukyuensis</name>
    <dbReference type="NCBI Taxonomy" id="200904"/>
    <lineage>
        <taxon>Bacteria</taxon>
        <taxon>Bacillati</taxon>
        <taxon>Bacillota</taxon>
        <taxon>Bacilli</taxon>
        <taxon>Bacillales</taxon>
        <taxon>Bacillaceae</taxon>
        <taxon>Paraliobacillus</taxon>
    </lineage>
</organism>
<feature type="transmembrane region" description="Helical" evidence="19">
    <location>
        <begin position="54"/>
        <end position="72"/>
    </location>
</feature>
<feature type="transmembrane region" description="Helical" evidence="19">
    <location>
        <begin position="84"/>
        <end position="101"/>
    </location>
</feature>
<keyword evidence="15 19" id="KW-0472">Membrane</keyword>
<evidence type="ECO:0000256" key="17">
    <source>
        <dbReference type="ARBA" id="ARBA00023264"/>
    </source>
</evidence>
<keyword evidence="21" id="KW-1185">Reference proteome</keyword>
<evidence type="ECO:0000256" key="9">
    <source>
        <dbReference type="ARBA" id="ARBA00022516"/>
    </source>
</evidence>
<dbReference type="Pfam" id="PF01148">
    <property type="entry name" value="CTP_transf_1"/>
    <property type="match status" value="1"/>
</dbReference>
<evidence type="ECO:0000256" key="8">
    <source>
        <dbReference type="ARBA" id="ARBA00022475"/>
    </source>
</evidence>
<comment type="subcellular location">
    <subcellularLocation>
        <location evidence="2">Cell membrane</location>
        <topology evidence="2">Multi-pass membrane protein</topology>
    </subcellularLocation>
</comment>
<feature type="transmembrane region" description="Helical" evidence="19">
    <location>
        <begin position="174"/>
        <end position="192"/>
    </location>
</feature>
<reference evidence="20 21" key="1">
    <citation type="submission" date="2018-06" db="EMBL/GenBank/DDBJ databases">
        <title>Genomic Encyclopedia of Type Strains, Phase IV (KMG-IV): sequencing the most valuable type-strain genomes for metagenomic binning, comparative biology and taxonomic classification.</title>
        <authorList>
            <person name="Goeker M."/>
        </authorList>
    </citation>
    <scope>NUCLEOTIDE SEQUENCE [LARGE SCALE GENOMIC DNA]</scope>
    <source>
        <strain evidence="20 21">DSM 15140</strain>
    </source>
</reference>
<dbReference type="AlphaFoldDB" id="A0A366EID9"/>
<feature type="transmembrane region" description="Helical" evidence="19">
    <location>
        <begin position="108"/>
        <end position="126"/>
    </location>
</feature>
<feature type="transmembrane region" description="Helical" evidence="19">
    <location>
        <begin position="198"/>
        <end position="219"/>
    </location>
</feature>
<evidence type="ECO:0000256" key="4">
    <source>
        <dbReference type="ARBA" id="ARBA00005189"/>
    </source>
</evidence>
<evidence type="ECO:0000313" key="21">
    <source>
        <dbReference type="Proteomes" id="UP000252254"/>
    </source>
</evidence>
<protein>
    <recommendedName>
        <fullName evidence="7 18">Phosphatidate cytidylyltransferase</fullName>
        <ecNumber evidence="6 18">2.7.7.41</ecNumber>
    </recommendedName>
</protein>
<dbReference type="UniPathway" id="UPA00557">
    <property type="reaction ID" value="UER00614"/>
</dbReference>
<evidence type="ECO:0000256" key="12">
    <source>
        <dbReference type="ARBA" id="ARBA00022695"/>
    </source>
</evidence>
<dbReference type="RefSeq" id="WP_113866571.1">
    <property type="nucleotide sequence ID" value="NZ_BAABQN010000001.1"/>
</dbReference>
<keyword evidence="17" id="KW-1208">Phospholipid metabolism</keyword>
<feature type="transmembrane region" description="Helical" evidence="19">
    <location>
        <begin position="132"/>
        <end position="153"/>
    </location>
</feature>
<evidence type="ECO:0000256" key="14">
    <source>
        <dbReference type="ARBA" id="ARBA00023098"/>
    </source>
</evidence>
<evidence type="ECO:0000256" key="1">
    <source>
        <dbReference type="ARBA" id="ARBA00001698"/>
    </source>
</evidence>
<proteinExistence type="inferred from homology"/>
<dbReference type="EC" id="2.7.7.41" evidence="6 18"/>
<dbReference type="Proteomes" id="UP000252254">
    <property type="component" value="Unassembled WGS sequence"/>
</dbReference>
<dbReference type="PANTHER" id="PTHR46382">
    <property type="entry name" value="PHOSPHATIDATE CYTIDYLYLTRANSFERASE"/>
    <property type="match status" value="1"/>
</dbReference>
<dbReference type="STRING" id="200904.GCA_900168775_01601"/>
<dbReference type="PANTHER" id="PTHR46382:SF1">
    <property type="entry name" value="PHOSPHATIDATE CYTIDYLYLTRANSFERASE"/>
    <property type="match status" value="1"/>
</dbReference>
<dbReference type="EMBL" id="QNRI01000001">
    <property type="protein sequence ID" value="RBP01766.1"/>
    <property type="molecule type" value="Genomic_DNA"/>
</dbReference>
<dbReference type="PROSITE" id="PS01315">
    <property type="entry name" value="CDS"/>
    <property type="match status" value="1"/>
</dbReference>
<sequence>MKLRIITAVIAILLFFPFVFIGKMPFFIVMYLISSIGLLELLRMRNMTSYPIPTLFTLLLMWVLLLPSTNIFLFNQFDTSKSEFTLVIVLILLGYTVLVKNKFTFEDAGFLVLSAIYVGLGFYYFMETQTAGLHYIFYGILVILATDTGAYFFGRLLGKRKLWPEISPNKTIEGAVGGILLACLVAIIFQLVTPVHSSMYIVIIVTVFASACGQVGDLVESAFKRYYKVKDSGKLLPGHGGILDRFDSWLFVFPFLHFIQFIS</sequence>
<gene>
    <name evidence="20" type="ORF">DES48_101510</name>
</gene>
<keyword evidence="12 18" id="KW-0548">Nucleotidyltransferase</keyword>
<accession>A0A366EID9</accession>
<evidence type="ECO:0000256" key="10">
    <source>
        <dbReference type="ARBA" id="ARBA00022679"/>
    </source>
</evidence>
<evidence type="ECO:0000256" key="6">
    <source>
        <dbReference type="ARBA" id="ARBA00012487"/>
    </source>
</evidence>
<evidence type="ECO:0000256" key="5">
    <source>
        <dbReference type="ARBA" id="ARBA00010185"/>
    </source>
</evidence>
<evidence type="ECO:0000256" key="7">
    <source>
        <dbReference type="ARBA" id="ARBA00019373"/>
    </source>
</evidence>
<dbReference type="OrthoDB" id="9799199at2"/>
<evidence type="ECO:0000256" key="15">
    <source>
        <dbReference type="ARBA" id="ARBA00023136"/>
    </source>
</evidence>
<evidence type="ECO:0000256" key="11">
    <source>
        <dbReference type="ARBA" id="ARBA00022692"/>
    </source>
</evidence>
<comment type="similarity">
    <text evidence="5 18">Belongs to the CDS family.</text>
</comment>
<evidence type="ECO:0000256" key="16">
    <source>
        <dbReference type="ARBA" id="ARBA00023209"/>
    </source>
</evidence>
<keyword evidence="10 18" id="KW-0808">Transferase</keyword>
<keyword evidence="11 18" id="KW-0812">Transmembrane</keyword>
<dbReference type="GO" id="GO:0004605">
    <property type="term" value="F:phosphatidate cytidylyltransferase activity"/>
    <property type="evidence" value="ECO:0007669"/>
    <property type="project" value="UniProtKB-EC"/>
</dbReference>
<dbReference type="GO" id="GO:0005886">
    <property type="term" value="C:plasma membrane"/>
    <property type="evidence" value="ECO:0007669"/>
    <property type="project" value="UniProtKB-SubCell"/>
</dbReference>
<evidence type="ECO:0000256" key="13">
    <source>
        <dbReference type="ARBA" id="ARBA00022989"/>
    </source>
</evidence>